<dbReference type="EMBL" id="UINC01226957">
    <property type="protein sequence ID" value="SVE57654.1"/>
    <property type="molecule type" value="Genomic_DNA"/>
</dbReference>
<evidence type="ECO:0000256" key="1">
    <source>
        <dbReference type="SAM" id="MobiDB-lite"/>
    </source>
</evidence>
<accession>A0A383EM36</accession>
<sequence>MTKKTVAELERELSIAKKKEYAVEGNRINRELGVIGPKAVKKEQPESGDTPDYIALPSRKQGKTV</sequence>
<gene>
    <name evidence="2" type="ORF">METZ01_LOCUS510508</name>
</gene>
<organism evidence="2">
    <name type="scientific">marine metagenome</name>
    <dbReference type="NCBI Taxonomy" id="408172"/>
    <lineage>
        <taxon>unclassified sequences</taxon>
        <taxon>metagenomes</taxon>
        <taxon>ecological metagenomes</taxon>
    </lineage>
</organism>
<name>A0A383EM36_9ZZZZ</name>
<protein>
    <submittedName>
        <fullName evidence="2">Uncharacterized protein</fullName>
    </submittedName>
</protein>
<reference evidence="2" key="1">
    <citation type="submission" date="2018-05" db="EMBL/GenBank/DDBJ databases">
        <authorList>
            <person name="Lanie J.A."/>
            <person name="Ng W.-L."/>
            <person name="Kazmierczak K.M."/>
            <person name="Andrzejewski T.M."/>
            <person name="Davidsen T.M."/>
            <person name="Wayne K.J."/>
            <person name="Tettelin H."/>
            <person name="Glass J.I."/>
            <person name="Rusch D."/>
            <person name="Podicherti R."/>
            <person name="Tsui H.-C.T."/>
            <person name="Winkler M.E."/>
        </authorList>
    </citation>
    <scope>NUCLEOTIDE SEQUENCE</scope>
</reference>
<evidence type="ECO:0000313" key="2">
    <source>
        <dbReference type="EMBL" id="SVE57654.1"/>
    </source>
</evidence>
<feature type="region of interest" description="Disordered" evidence="1">
    <location>
        <begin position="39"/>
        <end position="65"/>
    </location>
</feature>
<proteinExistence type="predicted"/>
<dbReference type="AlphaFoldDB" id="A0A383EM36"/>